<proteinExistence type="predicted"/>
<reference evidence="2" key="1">
    <citation type="submission" date="2015-04" db="EMBL/GenBank/DDBJ databases">
        <authorList>
            <consortium name="Pathogen Informatics"/>
        </authorList>
    </citation>
    <scope>NUCLEOTIDE SEQUENCE [LARGE SCALE GENOMIC DNA]</scope>
    <source>
        <strain evidence="2">8A</strain>
    </source>
</reference>
<comment type="caution">
    <text evidence="2">The sequence shown here is derived from an EMBL/GenBank/DDBJ whole genome shotgun (WGS) entry which is preliminary data.</text>
</comment>
<dbReference type="OrthoDB" id="375750at2759"/>
<keyword evidence="1" id="KW-0732">Signal</keyword>
<dbReference type="RefSeq" id="XP_028528025.1">
    <property type="nucleotide sequence ID" value="XM_028671365.1"/>
</dbReference>
<dbReference type="EMBL" id="CVMV01000032">
    <property type="protein sequence ID" value="CRG95213.1"/>
    <property type="molecule type" value="Genomic_DNA"/>
</dbReference>
<evidence type="ECO:0000313" key="3">
    <source>
        <dbReference type="Proteomes" id="UP000220797"/>
    </source>
</evidence>
<organism evidence="2 3">
    <name type="scientific">Plasmodium gallinaceum</name>
    <dbReference type="NCBI Taxonomy" id="5849"/>
    <lineage>
        <taxon>Eukaryota</taxon>
        <taxon>Sar</taxon>
        <taxon>Alveolata</taxon>
        <taxon>Apicomplexa</taxon>
        <taxon>Aconoidasida</taxon>
        <taxon>Haemosporida</taxon>
        <taxon>Plasmodiidae</taxon>
        <taxon>Plasmodium</taxon>
        <taxon>Plasmodium (Haemamoeba)</taxon>
    </lineage>
</organism>
<dbReference type="AlphaFoldDB" id="A0A1J1GSD0"/>
<keyword evidence="3" id="KW-1185">Reference proteome</keyword>
<dbReference type="VEuPathDB" id="PlasmoDB:PGAL8A_00261700"/>
<protein>
    <submittedName>
        <fullName evidence="2">Uncharacterized protein</fullName>
    </submittedName>
</protein>
<dbReference type="OMA" id="IYFKYEW"/>
<dbReference type="Proteomes" id="UP000220797">
    <property type="component" value="Unassembled WGS sequence"/>
</dbReference>
<evidence type="ECO:0000313" key="2">
    <source>
        <dbReference type="EMBL" id="CRG95213.1"/>
    </source>
</evidence>
<evidence type="ECO:0000256" key="1">
    <source>
        <dbReference type="SAM" id="SignalP"/>
    </source>
</evidence>
<dbReference type="GeneID" id="39731146"/>
<gene>
    <name evidence="2" type="ORF">PGAL8A_00261700</name>
</gene>
<name>A0A1J1GSD0_PLAGA</name>
<feature type="signal peptide" evidence="1">
    <location>
        <begin position="1"/>
        <end position="19"/>
    </location>
</feature>
<accession>A0A1J1GSD0</accession>
<feature type="chain" id="PRO_5012927146" evidence="1">
    <location>
        <begin position="20"/>
        <end position="251"/>
    </location>
</feature>
<sequence>MVKLHFLLFFFFLINYINGFVYKNKKSRTKRFFNGLKKKYKNFKERYKKSFKLKEKDVVGDYQIKAYFNFDDKFEKDFKWKLFYIYSRRGKSLCQYFKLRKKYKQKYESKSFSFKKYFSDVNFVYTQFTLEYTHIKFNVNLEEKNKILVSYNPNITDKIIKSLTNLINGQDVKRNKKPPSWKLTFNFVTGKKRLIISIPSEVPGLFFTFYYEIVAYKYYFSNPFSYFGDIYFRFGGNLKKYKVGYFDFSKI</sequence>